<proteinExistence type="predicted"/>
<reference evidence="1 2" key="1">
    <citation type="submission" date="2019-06" db="EMBL/GenBank/DDBJ databases">
        <title>Draft genome sequence of the filamentous fungus Phialemoniopsis curvata isolated from diesel fuel.</title>
        <authorList>
            <person name="Varaljay V.A."/>
            <person name="Lyon W.J."/>
            <person name="Crouch A.L."/>
            <person name="Drake C.E."/>
            <person name="Hollomon J.M."/>
            <person name="Nadeau L.J."/>
            <person name="Nunn H.S."/>
            <person name="Stevenson B.S."/>
            <person name="Bojanowski C.L."/>
            <person name="Crookes-Goodson W.J."/>
        </authorList>
    </citation>
    <scope>NUCLEOTIDE SEQUENCE [LARGE SCALE GENOMIC DNA]</scope>
    <source>
        <strain evidence="1 2">D216</strain>
    </source>
</reference>
<dbReference type="InParanoid" id="A0A507BDB1"/>
<dbReference type="AlphaFoldDB" id="A0A507BDB1"/>
<sequence length="238" mass="26077">MKHLILVGACYLDTILSVPHYPEEDSKLRATTLEVRRGGNCPNTAEVLQELLRNSSTTSEARDLQPWLVSSLPAAESPGALKIISSFGDGAVVRLDHCMYRDGCTEAASSYIIRSQKTGSRTIVNYNGLPEMTVGEFAAVVDAFAGEQETWWHFEVRSFPLLQIASRPPVRHPSFLTFAFPRVGSDSRDDTGMHPPSSTIIALGQGQCRGGETKEGRPARTSRRGRCCVLLQELGRGQ</sequence>
<dbReference type="RefSeq" id="XP_030998977.1">
    <property type="nucleotide sequence ID" value="XM_031135076.1"/>
</dbReference>
<dbReference type="STRING" id="1093900.A0A507BDB1"/>
<dbReference type="EMBL" id="SKBQ01000148">
    <property type="protein sequence ID" value="TPX17266.1"/>
    <property type="molecule type" value="Genomic_DNA"/>
</dbReference>
<dbReference type="InterPro" id="IPR052562">
    <property type="entry name" value="Ketohexokinase-related"/>
</dbReference>
<organism evidence="1 2">
    <name type="scientific">Thyridium curvatum</name>
    <dbReference type="NCBI Taxonomy" id="1093900"/>
    <lineage>
        <taxon>Eukaryota</taxon>
        <taxon>Fungi</taxon>
        <taxon>Dikarya</taxon>
        <taxon>Ascomycota</taxon>
        <taxon>Pezizomycotina</taxon>
        <taxon>Sordariomycetes</taxon>
        <taxon>Sordariomycetidae</taxon>
        <taxon>Thyridiales</taxon>
        <taxon>Thyridiaceae</taxon>
        <taxon>Thyridium</taxon>
    </lineage>
</organism>
<dbReference type="Gene3D" id="3.40.1190.20">
    <property type="match status" value="1"/>
</dbReference>
<protein>
    <recommendedName>
        <fullName evidence="3">Ketohexokinase</fullName>
    </recommendedName>
</protein>
<dbReference type="PANTHER" id="PTHR42774">
    <property type="entry name" value="PHOSPHOTRANSFERASE SYSTEM TRANSPORT PROTEIN"/>
    <property type="match status" value="1"/>
</dbReference>
<dbReference type="OrthoDB" id="204058at2759"/>
<dbReference type="PANTHER" id="PTHR42774:SF3">
    <property type="entry name" value="KETOHEXOKINASE"/>
    <property type="match status" value="1"/>
</dbReference>
<gene>
    <name evidence="1" type="ORF">E0L32_012256</name>
</gene>
<name>A0A507BDB1_9PEZI</name>
<accession>A0A507BDB1</accession>
<evidence type="ECO:0000313" key="2">
    <source>
        <dbReference type="Proteomes" id="UP000319257"/>
    </source>
</evidence>
<dbReference type="GeneID" id="41979703"/>
<keyword evidence="2" id="KW-1185">Reference proteome</keyword>
<dbReference type="Proteomes" id="UP000319257">
    <property type="component" value="Unassembled WGS sequence"/>
</dbReference>
<dbReference type="InterPro" id="IPR029056">
    <property type="entry name" value="Ribokinase-like"/>
</dbReference>
<comment type="caution">
    <text evidence="1">The sequence shown here is derived from an EMBL/GenBank/DDBJ whole genome shotgun (WGS) entry which is preliminary data.</text>
</comment>
<evidence type="ECO:0000313" key="1">
    <source>
        <dbReference type="EMBL" id="TPX17266.1"/>
    </source>
</evidence>
<evidence type="ECO:0008006" key="3">
    <source>
        <dbReference type="Google" id="ProtNLM"/>
    </source>
</evidence>
<dbReference type="SUPFAM" id="SSF53613">
    <property type="entry name" value="Ribokinase-like"/>
    <property type="match status" value="1"/>
</dbReference>